<proteinExistence type="predicted"/>
<comment type="caution">
    <text evidence="2">The sequence shown here is derived from an EMBL/GenBank/DDBJ whole genome shotgun (WGS) entry which is preliminary data.</text>
</comment>
<gene>
    <name evidence="2" type="ORF">ASR47_103913</name>
</gene>
<feature type="domain" description="Wadjet protein JetD C-terminal" evidence="1">
    <location>
        <begin position="2"/>
        <end position="76"/>
    </location>
</feature>
<name>A0A1A7CA47_9BURK</name>
<dbReference type="InterPro" id="IPR024534">
    <property type="entry name" value="JetD_C"/>
</dbReference>
<dbReference type="Proteomes" id="UP000092713">
    <property type="component" value="Unassembled WGS sequence"/>
</dbReference>
<protein>
    <recommendedName>
        <fullName evidence="1">Wadjet protein JetD C-terminal domain-containing protein</fullName>
    </recommendedName>
</protein>
<accession>A0A1A7CA47</accession>
<dbReference type="STRING" id="1747903.ASR47_103913"/>
<dbReference type="AlphaFoldDB" id="A0A1A7CA47"/>
<organism evidence="2 3">
    <name type="scientific">Janthinobacterium psychrotolerans</name>
    <dbReference type="NCBI Taxonomy" id="1747903"/>
    <lineage>
        <taxon>Bacteria</taxon>
        <taxon>Pseudomonadati</taxon>
        <taxon>Pseudomonadota</taxon>
        <taxon>Betaproteobacteria</taxon>
        <taxon>Burkholderiales</taxon>
        <taxon>Oxalobacteraceae</taxon>
        <taxon>Janthinobacterium</taxon>
    </lineage>
</organism>
<evidence type="ECO:0000259" key="1">
    <source>
        <dbReference type="Pfam" id="PF09983"/>
    </source>
</evidence>
<sequence length="89" mass="10254">MRGLLPQARSMLMDTATLEAHRPLWGSEEAHKRYTGNLSRLTPDEHVLFQTLRDDILGERLRMEQERLGFHSVRAAIFAAQDAEQGDRH</sequence>
<dbReference type="EMBL" id="LOCQ01000024">
    <property type="protein sequence ID" value="OBV41640.1"/>
    <property type="molecule type" value="Genomic_DNA"/>
</dbReference>
<keyword evidence="3" id="KW-1185">Reference proteome</keyword>
<evidence type="ECO:0000313" key="2">
    <source>
        <dbReference type="EMBL" id="OBV41640.1"/>
    </source>
</evidence>
<dbReference type="Pfam" id="PF09983">
    <property type="entry name" value="JetD_C"/>
    <property type="match status" value="1"/>
</dbReference>
<evidence type="ECO:0000313" key="3">
    <source>
        <dbReference type="Proteomes" id="UP000092713"/>
    </source>
</evidence>
<reference evidence="2 3" key="1">
    <citation type="submission" date="2016-04" db="EMBL/GenBank/DDBJ databases">
        <title>Draft genome sequence of Janthinobacterium psychrotolerans sp. nov., isolated from freshwater sediments in Denmark.</title>
        <authorList>
            <person name="Gong X."/>
            <person name="Skrivergaard S."/>
            <person name="Korsgaard B.S."/>
            <person name="Schreiber L."/>
            <person name="Marshall I.P."/>
            <person name="Finster K."/>
            <person name="Schramm A."/>
        </authorList>
    </citation>
    <scope>NUCLEOTIDE SEQUENCE [LARGE SCALE GENOMIC DNA]</scope>
    <source>
        <strain evidence="2 3">S3-2</strain>
    </source>
</reference>